<comment type="subunit">
    <text evidence="1">Component of the NuA4 histone acetyltransferase complex.</text>
</comment>
<dbReference type="GeneID" id="92095802"/>
<evidence type="ECO:0000256" key="1">
    <source>
        <dbReference type="ARBA" id="ARBA00011353"/>
    </source>
</evidence>
<evidence type="ECO:0000313" key="5">
    <source>
        <dbReference type="Proteomes" id="UP001480595"/>
    </source>
</evidence>
<sequence length="439" mass="48920">MANSRHNGPTSRPQPSLNKFEFEIPITTKPRTYRRGDGPPMAPLSLALENESTAFIVDKFVRFLQHRPHKQQMHYLVRWKDLPAAALAVPATEILDYVSPRVLEDYEYQLSLEDDQPVGQELEKSRLKHVRDRPPKSQKPAESQTEPTGLVRKRGRPRRAPFHPSRSLPSHAHVAAAGSPPSPSHMPGPSLATTPKKGTKPSLSTPQKAFAPSVYADDPAEDFVSGVDEEEADLDEALTQQLSRNNEYDAGAHETGIPSSGFTPVGRAVGLWGPQKHSRSPEPEGTLTPASGPPSEGSPKSRRKKRRKLSKPAPTFEPAWEVKRLEGHRISEVDGQLVRFFKVRWEGDWPPSENPTWEPQENLHPGLVKQYLKKKAKAEGAEMDFVSPLPIPPRPPRKYSSVAEAFEGEVEESQHQLAADAVESDHDERLLVEEDDLAF</sequence>
<protein>
    <recommendedName>
        <fullName evidence="3">Chromo domain-containing protein</fullName>
    </recommendedName>
</protein>
<feature type="compositionally biased region" description="Low complexity" evidence="2">
    <location>
        <begin position="169"/>
        <end position="179"/>
    </location>
</feature>
<accession>A0ABR1TSG3</accession>
<proteinExistence type="predicted"/>
<dbReference type="InterPro" id="IPR023780">
    <property type="entry name" value="Chromo_domain"/>
</dbReference>
<dbReference type="SUPFAM" id="SSF54160">
    <property type="entry name" value="Chromo domain-like"/>
    <property type="match status" value="1"/>
</dbReference>
<keyword evidence="5" id="KW-1185">Reference proteome</keyword>
<dbReference type="InterPro" id="IPR016197">
    <property type="entry name" value="Chromo-like_dom_sf"/>
</dbReference>
<evidence type="ECO:0000256" key="2">
    <source>
        <dbReference type="SAM" id="MobiDB-lite"/>
    </source>
</evidence>
<feature type="compositionally biased region" description="Basic and acidic residues" evidence="2">
    <location>
        <begin position="423"/>
        <end position="432"/>
    </location>
</feature>
<feature type="compositionally biased region" description="Acidic residues" evidence="2">
    <location>
        <begin position="227"/>
        <end position="236"/>
    </location>
</feature>
<dbReference type="RefSeq" id="XP_066711849.1">
    <property type="nucleotide sequence ID" value="XM_066862739.1"/>
</dbReference>
<dbReference type="EMBL" id="JAQQWL010000011">
    <property type="protein sequence ID" value="KAK8049600.1"/>
    <property type="molecule type" value="Genomic_DNA"/>
</dbReference>
<feature type="region of interest" description="Disordered" evidence="2">
    <location>
        <begin position="1"/>
        <end position="20"/>
    </location>
</feature>
<organism evidence="4 5">
    <name type="scientific">Apiospora phragmitis</name>
    <dbReference type="NCBI Taxonomy" id="2905665"/>
    <lineage>
        <taxon>Eukaryota</taxon>
        <taxon>Fungi</taxon>
        <taxon>Dikarya</taxon>
        <taxon>Ascomycota</taxon>
        <taxon>Pezizomycotina</taxon>
        <taxon>Sordariomycetes</taxon>
        <taxon>Xylariomycetidae</taxon>
        <taxon>Amphisphaeriales</taxon>
        <taxon>Apiosporaceae</taxon>
        <taxon>Apiospora</taxon>
    </lineage>
</organism>
<dbReference type="CDD" id="cd00024">
    <property type="entry name" value="CD_CSD"/>
    <property type="match status" value="1"/>
</dbReference>
<gene>
    <name evidence="4" type="ORF">PG994_011330</name>
</gene>
<evidence type="ECO:0000259" key="3">
    <source>
        <dbReference type="Pfam" id="PF00385"/>
    </source>
</evidence>
<dbReference type="Proteomes" id="UP001480595">
    <property type="component" value="Unassembled WGS sequence"/>
</dbReference>
<name>A0ABR1TSG3_9PEZI</name>
<evidence type="ECO:0000313" key="4">
    <source>
        <dbReference type="EMBL" id="KAK8049600.1"/>
    </source>
</evidence>
<feature type="region of interest" description="Disordered" evidence="2">
    <location>
        <begin position="406"/>
        <end position="439"/>
    </location>
</feature>
<feature type="compositionally biased region" description="Basic residues" evidence="2">
    <location>
        <begin position="151"/>
        <end position="161"/>
    </location>
</feature>
<feature type="region of interest" description="Disordered" evidence="2">
    <location>
        <begin position="125"/>
        <end position="319"/>
    </location>
</feature>
<dbReference type="Gene3D" id="2.40.50.40">
    <property type="match status" value="1"/>
</dbReference>
<feature type="compositionally biased region" description="Low complexity" evidence="2">
    <location>
        <begin position="289"/>
        <end position="298"/>
    </location>
</feature>
<feature type="compositionally biased region" description="Basic residues" evidence="2">
    <location>
        <begin position="300"/>
        <end position="310"/>
    </location>
</feature>
<comment type="caution">
    <text evidence="4">The sequence shown here is derived from an EMBL/GenBank/DDBJ whole genome shotgun (WGS) entry which is preliminary data.</text>
</comment>
<feature type="compositionally biased region" description="Polar residues" evidence="2">
    <location>
        <begin position="1"/>
        <end position="17"/>
    </location>
</feature>
<dbReference type="Pfam" id="PF00385">
    <property type="entry name" value="Chromo"/>
    <property type="match status" value="1"/>
</dbReference>
<feature type="domain" description="Chromo" evidence="3">
    <location>
        <begin position="320"/>
        <end position="374"/>
    </location>
</feature>
<reference evidence="4 5" key="1">
    <citation type="submission" date="2023-01" db="EMBL/GenBank/DDBJ databases">
        <title>Analysis of 21 Apiospora genomes using comparative genomics revels a genus with tremendous synthesis potential of carbohydrate active enzymes and secondary metabolites.</title>
        <authorList>
            <person name="Sorensen T."/>
        </authorList>
    </citation>
    <scope>NUCLEOTIDE SEQUENCE [LARGE SCALE GENOMIC DNA]</scope>
    <source>
        <strain evidence="4 5">CBS 135458</strain>
    </source>
</reference>